<dbReference type="Proteomes" id="UP001057375">
    <property type="component" value="Unassembled WGS sequence"/>
</dbReference>
<evidence type="ECO:0000259" key="12">
    <source>
        <dbReference type="PROSITE" id="PS50011"/>
    </source>
</evidence>
<evidence type="ECO:0000256" key="3">
    <source>
        <dbReference type="ARBA" id="ARBA00022679"/>
    </source>
</evidence>
<accession>A0ABQ5KIB0</accession>
<keyword evidence="2 10" id="KW-0723">Serine/threonine-protein kinase</keyword>
<feature type="domain" description="Protein kinase" evidence="12">
    <location>
        <begin position="36"/>
        <end position="350"/>
    </location>
</feature>
<evidence type="ECO:0000256" key="1">
    <source>
        <dbReference type="ARBA" id="ARBA00012513"/>
    </source>
</evidence>
<dbReference type="InterPro" id="IPR000719">
    <property type="entry name" value="Prot_kinase_dom"/>
</dbReference>
<dbReference type="SMART" id="SM00220">
    <property type="entry name" value="S_TKc"/>
    <property type="match status" value="1"/>
</dbReference>
<dbReference type="InterPro" id="IPR017441">
    <property type="entry name" value="Protein_kinase_ATP_BS"/>
</dbReference>
<gene>
    <name evidence="13" type="ORF">ADUPG1_006444</name>
</gene>
<dbReference type="Gene3D" id="3.30.200.20">
    <property type="entry name" value="Phosphorylase Kinase, domain 1"/>
    <property type="match status" value="1"/>
</dbReference>
<reference evidence="13" key="1">
    <citation type="submission" date="2022-03" db="EMBL/GenBank/DDBJ databases">
        <title>Draft genome sequence of Aduncisulcus paluster, a free-living microaerophilic Fornicata.</title>
        <authorList>
            <person name="Yuyama I."/>
            <person name="Kume K."/>
            <person name="Tamura T."/>
            <person name="Inagaki Y."/>
            <person name="Hashimoto T."/>
        </authorList>
    </citation>
    <scope>NUCLEOTIDE SEQUENCE</scope>
    <source>
        <strain evidence="13">NY0171</strain>
    </source>
</reference>
<evidence type="ECO:0000256" key="5">
    <source>
        <dbReference type="ARBA" id="ARBA00022777"/>
    </source>
</evidence>
<dbReference type="Gene3D" id="1.10.510.10">
    <property type="entry name" value="Transferase(Phosphotransferase) domain 1"/>
    <property type="match status" value="1"/>
</dbReference>
<proteinExistence type="inferred from homology"/>
<dbReference type="InterPro" id="IPR008271">
    <property type="entry name" value="Ser/Thr_kinase_AS"/>
</dbReference>
<dbReference type="PROSITE" id="PS00108">
    <property type="entry name" value="PROTEIN_KINASE_ST"/>
    <property type="match status" value="1"/>
</dbReference>
<dbReference type="PANTHER" id="PTHR24054">
    <property type="entry name" value="CASEIN KINASE II SUBUNIT ALPHA"/>
    <property type="match status" value="1"/>
</dbReference>
<keyword evidence="6 9" id="KW-0067">ATP-binding</keyword>
<evidence type="ECO:0000256" key="10">
    <source>
        <dbReference type="RuleBase" id="RU000304"/>
    </source>
</evidence>
<dbReference type="PROSITE" id="PS50011">
    <property type="entry name" value="PROTEIN_KINASE_DOM"/>
    <property type="match status" value="1"/>
</dbReference>
<evidence type="ECO:0000256" key="7">
    <source>
        <dbReference type="ARBA" id="ARBA00047899"/>
    </source>
</evidence>
<evidence type="ECO:0000256" key="11">
    <source>
        <dbReference type="SAM" id="MobiDB-lite"/>
    </source>
</evidence>
<comment type="catalytic activity">
    <reaction evidence="8">
        <text>L-seryl-[protein] + ATP = O-phospho-L-seryl-[protein] + ADP + H(+)</text>
        <dbReference type="Rhea" id="RHEA:17989"/>
        <dbReference type="Rhea" id="RHEA-COMP:9863"/>
        <dbReference type="Rhea" id="RHEA-COMP:11604"/>
        <dbReference type="ChEBI" id="CHEBI:15378"/>
        <dbReference type="ChEBI" id="CHEBI:29999"/>
        <dbReference type="ChEBI" id="CHEBI:30616"/>
        <dbReference type="ChEBI" id="CHEBI:83421"/>
        <dbReference type="ChEBI" id="CHEBI:456216"/>
        <dbReference type="EC" id="2.7.11.1"/>
    </reaction>
</comment>
<organism evidence="13 14">
    <name type="scientific">Aduncisulcus paluster</name>
    <dbReference type="NCBI Taxonomy" id="2918883"/>
    <lineage>
        <taxon>Eukaryota</taxon>
        <taxon>Metamonada</taxon>
        <taxon>Carpediemonas-like organisms</taxon>
        <taxon>Aduncisulcus</taxon>
    </lineage>
</organism>
<dbReference type="CDD" id="cd14132">
    <property type="entry name" value="STKc_CK2_alpha"/>
    <property type="match status" value="1"/>
</dbReference>
<dbReference type="InterPro" id="IPR011009">
    <property type="entry name" value="Kinase-like_dom_sf"/>
</dbReference>
<comment type="similarity">
    <text evidence="10">Belongs to the protein kinase superfamily.</text>
</comment>
<keyword evidence="4 9" id="KW-0547">Nucleotide-binding</keyword>
<keyword evidence="3" id="KW-0808">Transferase</keyword>
<dbReference type="PROSITE" id="PS00107">
    <property type="entry name" value="PROTEIN_KINASE_ATP"/>
    <property type="match status" value="1"/>
</dbReference>
<dbReference type="EMBL" id="BQXS01009960">
    <property type="protein sequence ID" value="GKT32253.1"/>
    <property type="molecule type" value="Genomic_DNA"/>
</dbReference>
<protein>
    <recommendedName>
        <fullName evidence="1">non-specific serine/threonine protein kinase</fullName>
        <ecNumber evidence="1">2.7.11.1</ecNumber>
    </recommendedName>
</protein>
<dbReference type="GO" id="GO:0016301">
    <property type="term" value="F:kinase activity"/>
    <property type="evidence" value="ECO:0007669"/>
    <property type="project" value="UniProtKB-KW"/>
</dbReference>
<feature type="region of interest" description="Disordered" evidence="11">
    <location>
        <begin position="281"/>
        <end position="309"/>
    </location>
</feature>
<sequence>MNITYPKYYRDVCAHKEKLYTEYDQIELCTRSPSRYLLVRRIGKGKYSDAFLGIDSVREEYVVIKALKPVKDKRIKREAKVLALIRGGPHVVPLLDIIKCEGMRSIALVFKYVPTVDWPTFMVKVSYDDFVYYIYQLIKGLNYVHSQGIMHRDVKPLNLLIDERKKELTIIDFGLAEFYIPDVKNNVRVASRYFKAPELLVGYKNYSYNVDMWSVGCIMVGMMFQRDPFFKGKDTGMQLGLIVDYLGSKSLSDYLLKYDIPIEEKLTQKLSGREPVVWEDLGKGAPLPRPSSRIISPSSTSASSPMSSPRGKAFSLPLVTPQSLDLMKKLLLFDHDERLCTIDAMKHPMFDEIREKLGDKW</sequence>
<evidence type="ECO:0000313" key="14">
    <source>
        <dbReference type="Proteomes" id="UP001057375"/>
    </source>
</evidence>
<dbReference type="Pfam" id="PF00069">
    <property type="entry name" value="Pkinase"/>
    <property type="match status" value="1"/>
</dbReference>
<dbReference type="InterPro" id="IPR045216">
    <property type="entry name" value="CK2_alpha"/>
</dbReference>
<keyword evidence="14" id="KW-1185">Reference proteome</keyword>
<name>A0ABQ5KIB0_9EUKA</name>
<evidence type="ECO:0000256" key="9">
    <source>
        <dbReference type="PROSITE-ProRule" id="PRU10141"/>
    </source>
</evidence>
<feature type="compositionally biased region" description="Low complexity" evidence="11">
    <location>
        <begin position="290"/>
        <end position="309"/>
    </location>
</feature>
<dbReference type="EC" id="2.7.11.1" evidence="1"/>
<evidence type="ECO:0000256" key="6">
    <source>
        <dbReference type="ARBA" id="ARBA00022840"/>
    </source>
</evidence>
<evidence type="ECO:0000313" key="13">
    <source>
        <dbReference type="EMBL" id="GKT32253.1"/>
    </source>
</evidence>
<comment type="catalytic activity">
    <reaction evidence="7">
        <text>L-threonyl-[protein] + ATP = O-phospho-L-threonyl-[protein] + ADP + H(+)</text>
        <dbReference type="Rhea" id="RHEA:46608"/>
        <dbReference type="Rhea" id="RHEA-COMP:11060"/>
        <dbReference type="Rhea" id="RHEA-COMP:11605"/>
        <dbReference type="ChEBI" id="CHEBI:15378"/>
        <dbReference type="ChEBI" id="CHEBI:30013"/>
        <dbReference type="ChEBI" id="CHEBI:30616"/>
        <dbReference type="ChEBI" id="CHEBI:61977"/>
        <dbReference type="ChEBI" id="CHEBI:456216"/>
        <dbReference type="EC" id="2.7.11.1"/>
    </reaction>
</comment>
<keyword evidence="5 13" id="KW-0418">Kinase</keyword>
<feature type="binding site" evidence="9">
    <location>
        <position position="65"/>
    </location>
    <ligand>
        <name>ATP</name>
        <dbReference type="ChEBI" id="CHEBI:30616"/>
    </ligand>
</feature>
<evidence type="ECO:0000256" key="8">
    <source>
        <dbReference type="ARBA" id="ARBA00048679"/>
    </source>
</evidence>
<dbReference type="SUPFAM" id="SSF56112">
    <property type="entry name" value="Protein kinase-like (PK-like)"/>
    <property type="match status" value="1"/>
</dbReference>
<evidence type="ECO:0000256" key="2">
    <source>
        <dbReference type="ARBA" id="ARBA00022527"/>
    </source>
</evidence>
<evidence type="ECO:0000256" key="4">
    <source>
        <dbReference type="ARBA" id="ARBA00022741"/>
    </source>
</evidence>
<dbReference type="PANTHER" id="PTHR24054:SF0">
    <property type="entry name" value="CASEIN KINASE II SUBUNIT ALPHA"/>
    <property type="match status" value="1"/>
</dbReference>
<comment type="caution">
    <text evidence="13">The sequence shown here is derived from an EMBL/GenBank/DDBJ whole genome shotgun (WGS) entry which is preliminary data.</text>
</comment>